<organism evidence="1 2">
    <name type="scientific">Azospirillum rugosum</name>
    <dbReference type="NCBI Taxonomy" id="416170"/>
    <lineage>
        <taxon>Bacteria</taxon>
        <taxon>Pseudomonadati</taxon>
        <taxon>Pseudomonadota</taxon>
        <taxon>Alphaproteobacteria</taxon>
        <taxon>Rhodospirillales</taxon>
        <taxon>Azospirillaceae</taxon>
        <taxon>Azospirillum</taxon>
    </lineage>
</organism>
<accession>A0ABS4SL74</accession>
<name>A0ABS4SL74_9PROT</name>
<sequence length="61" mass="6825">MTEKLRDSRSLFGGRAVLAMILQRLQAAEDDGPYRLFRDAVEAGDTERAAQLAALFWGGRR</sequence>
<dbReference type="Proteomes" id="UP000781958">
    <property type="component" value="Unassembled WGS sequence"/>
</dbReference>
<gene>
    <name evidence="1" type="ORF">J2851_002619</name>
</gene>
<proteinExistence type="predicted"/>
<evidence type="ECO:0000313" key="1">
    <source>
        <dbReference type="EMBL" id="MBP2292838.1"/>
    </source>
</evidence>
<evidence type="ECO:0000313" key="2">
    <source>
        <dbReference type="Proteomes" id="UP000781958"/>
    </source>
</evidence>
<protein>
    <submittedName>
        <fullName evidence="1">Glyoxalase superfamily protein PhnB</fullName>
    </submittedName>
</protein>
<reference evidence="1 2" key="1">
    <citation type="submission" date="2021-03" db="EMBL/GenBank/DDBJ databases">
        <title>Genomic Encyclopedia of Type Strains, Phase III (KMG-III): the genomes of soil and plant-associated and newly described type strains.</title>
        <authorList>
            <person name="Whitman W."/>
        </authorList>
    </citation>
    <scope>NUCLEOTIDE SEQUENCE [LARGE SCALE GENOMIC DNA]</scope>
    <source>
        <strain evidence="1 2">IMMIB AFH-6</strain>
    </source>
</reference>
<dbReference type="EMBL" id="JAGINP010000008">
    <property type="protein sequence ID" value="MBP2292838.1"/>
    <property type="molecule type" value="Genomic_DNA"/>
</dbReference>
<comment type="caution">
    <text evidence="1">The sequence shown here is derived from an EMBL/GenBank/DDBJ whole genome shotgun (WGS) entry which is preliminary data.</text>
</comment>
<dbReference type="RefSeq" id="WP_209766696.1">
    <property type="nucleotide sequence ID" value="NZ_JAGINP010000008.1"/>
</dbReference>
<keyword evidence="2" id="KW-1185">Reference proteome</keyword>